<sequence length="231" mass="25082">MFLLKLLTKETSGKQVYVHGSFDFKSKANSAGPSQGGKVVAKAPLPDFISKMDIKLADRSGDAGVMLRASHLGNGPDSYRVYYVGISAENNGYGALEKSDNAWRELEHAPMTIDAGEMYTMKIMRAANEIPVFVGGISTPNTGASFDNIELSPVVFDNFEKNMVGWKIYDGRFDASNKELGDSDIFRFKTVLETTFQTFILEADNVLTKAGGGGFIFRAAQLGPGPNAYHG</sequence>
<feature type="domain" description="3-keto-alpha-glucoside-1,2-lyase/3-keto-2-hydroxy-glucal hydratase" evidence="1">
    <location>
        <begin position="19"/>
        <end position="140"/>
    </location>
</feature>
<dbReference type="InterPro" id="IPR010496">
    <property type="entry name" value="AL/BT2_dom"/>
</dbReference>
<keyword evidence="2" id="KW-0378">Hydrolase</keyword>
<dbReference type="Proteomes" id="UP000002499">
    <property type="component" value="Unassembled WGS sequence"/>
</dbReference>
<dbReference type="Pfam" id="PF06439">
    <property type="entry name" value="3keto-disac_hyd"/>
    <property type="match status" value="1"/>
</dbReference>
<dbReference type="InParanoid" id="E9DUA6"/>
<dbReference type="AlphaFoldDB" id="E9DUA6"/>
<dbReference type="EMBL" id="GL698474">
    <property type="protein sequence ID" value="EFY92568.1"/>
    <property type="molecule type" value="Genomic_DNA"/>
</dbReference>
<keyword evidence="3" id="KW-1185">Reference proteome</keyword>
<name>E9DUA6_METAQ</name>
<evidence type="ECO:0000313" key="3">
    <source>
        <dbReference type="Proteomes" id="UP000002499"/>
    </source>
</evidence>
<proteinExistence type="predicted"/>
<evidence type="ECO:0000259" key="1">
    <source>
        <dbReference type="Pfam" id="PF06439"/>
    </source>
</evidence>
<dbReference type="HOGENOM" id="CLU_1200070_0_0_1"/>
<organism evidence="3">
    <name type="scientific">Metarhizium acridum (strain CQMa 102)</name>
    <dbReference type="NCBI Taxonomy" id="655827"/>
    <lineage>
        <taxon>Eukaryota</taxon>
        <taxon>Fungi</taxon>
        <taxon>Dikarya</taxon>
        <taxon>Ascomycota</taxon>
        <taxon>Pezizomycotina</taxon>
        <taxon>Sordariomycetes</taxon>
        <taxon>Hypocreomycetidae</taxon>
        <taxon>Hypocreales</taxon>
        <taxon>Clavicipitaceae</taxon>
        <taxon>Metarhizium</taxon>
    </lineage>
</organism>
<reference evidence="2 3" key="1">
    <citation type="journal article" date="2011" name="PLoS Genet.">
        <title>Genome sequencing and comparative transcriptomics of the model entomopathogenic fungi Metarhizium anisopliae and M. acridum.</title>
        <authorList>
            <person name="Gao Q."/>
            <person name="Jin K."/>
            <person name="Ying S.H."/>
            <person name="Zhang Y."/>
            <person name="Xiao G."/>
            <person name="Shang Y."/>
            <person name="Duan Z."/>
            <person name="Hu X."/>
            <person name="Xie X.Q."/>
            <person name="Zhou G."/>
            <person name="Peng G."/>
            <person name="Luo Z."/>
            <person name="Huang W."/>
            <person name="Wang B."/>
            <person name="Fang W."/>
            <person name="Wang S."/>
            <person name="Zhong Y."/>
            <person name="Ma L.J."/>
            <person name="St Leger R.J."/>
            <person name="Zhao G.P."/>
            <person name="Pei Y."/>
            <person name="Feng M.G."/>
            <person name="Xia Y."/>
            <person name="Wang C."/>
        </authorList>
    </citation>
    <scope>NUCLEOTIDE SEQUENCE [LARGE SCALE GENOMIC DNA]</scope>
    <source>
        <strain evidence="2 3">CQMa 102</strain>
    </source>
</reference>
<dbReference type="GO" id="GO:0016787">
    <property type="term" value="F:hydrolase activity"/>
    <property type="evidence" value="ECO:0007669"/>
    <property type="project" value="UniProtKB-KW"/>
</dbReference>
<dbReference type="Gene3D" id="2.60.120.560">
    <property type="entry name" value="Exo-inulinase, domain 1"/>
    <property type="match status" value="1"/>
</dbReference>
<gene>
    <name evidence="2" type="ORF">MAC_01204</name>
</gene>
<dbReference type="OrthoDB" id="5152921at2759"/>
<dbReference type="STRING" id="655827.E9DUA6"/>
<evidence type="ECO:0000313" key="2">
    <source>
        <dbReference type="EMBL" id="EFY92568.1"/>
    </source>
</evidence>
<protein>
    <submittedName>
        <fullName evidence="2">Putative glycosyl hydrolase</fullName>
    </submittedName>
</protein>
<accession>E9DUA6</accession>